<dbReference type="Proteomes" id="UP000809349">
    <property type="component" value="Unassembled WGS sequence"/>
</dbReference>
<keyword evidence="2" id="KW-1003">Cell membrane</keyword>
<evidence type="ECO:0000256" key="1">
    <source>
        <dbReference type="ARBA" id="ARBA00004651"/>
    </source>
</evidence>
<evidence type="ECO:0000256" key="5">
    <source>
        <dbReference type="ARBA" id="ARBA00023136"/>
    </source>
</evidence>
<feature type="transmembrane region" description="Helical" evidence="6">
    <location>
        <begin position="50"/>
        <end position="71"/>
    </location>
</feature>
<evidence type="ECO:0000256" key="2">
    <source>
        <dbReference type="ARBA" id="ARBA00022475"/>
    </source>
</evidence>
<dbReference type="PANTHER" id="PTHR42709:SF6">
    <property type="entry name" value="UNDECAPRENYL PHOSPHATE TRANSPORTER A"/>
    <property type="match status" value="1"/>
</dbReference>
<dbReference type="Pfam" id="PF09335">
    <property type="entry name" value="VTT_dom"/>
    <property type="match status" value="1"/>
</dbReference>
<dbReference type="EMBL" id="JAFBIL020000014">
    <property type="protein sequence ID" value="MBZ2210086.1"/>
    <property type="molecule type" value="Genomic_DNA"/>
</dbReference>
<evidence type="ECO:0000259" key="7">
    <source>
        <dbReference type="Pfam" id="PF09335"/>
    </source>
</evidence>
<gene>
    <name evidence="8" type="ORF">I4X03_022715</name>
</gene>
<evidence type="ECO:0000256" key="3">
    <source>
        <dbReference type="ARBA" id="ARBA00022692"/>
    </source>
</evidence>
<name>A0ABS7SVV9_9BURK</name>
<feature type="domain" description="VTT" evidence="7">
    <location>
        <begin position="30"/>
        <end position="160"/>
    </location>
</feature>
<accession>A0ABS7SVV9</accession>
<reference evidence="8 9" key="1">
    <citation type="submission" date="2021-01" db="EMBL/GenBank/DDBJ databases">
        <authorList>
            <person name="Ruan W."/>
            <person name="Khan S.A."/>
            <person name="Jeon C.O."/>
        </authorList>
    </citation>
    <scope>NUCLEOTIDE SEQUENCE [LARGE SCALE GENOMIC DNA]</scope>
    <source>
        <strain evidence="8 9">R798</strain>
    </source>
</reference>
<dbReference type="RefSeq" id="WP_223471333.1">
    <property type="nucleotide sequence ID" value="NZ_JAFBIL020000014.1"/>
</dbReference>
<keyword evidence="3 6" id="KW-0812">Transmembrane</keyword>
<organism evidence="8 9">
    <name type="scientific">Massilia soli</name>
    <dbReference type="NCBI Taxonomy" id="2792854"/>
    <lineage>
        <taxon>Bacteria</taxon>
        <taxon>Pseudomonadati</taxon>
        <taxon>Pseudomonadota</taxon>
        <taxon>Betaproteobacteria</taxon>
        <taxon>Burkholderiales</taxon>
        <taxon>Oxalobacteraceae</taxon>
        <taxon>Telluria group</taxon>
        <taxon>Massilia</taxon>
    </lineage>
</organism>
<feature type="transmembrane region" description="Helical" evidence="6">
    <location>
        <begin position="12"/>
        <end position="30"/>
    </location>
</feature>
<evidence type="ECO:0000313" key="8">
    <source>
        <dbReference type="EMBL" id="MBZ2210086.1"/>
    </source>
</evidence>
<evidence type="ECO:0000256" key="4">
    <source>
        <dbReference type="ARBA" id="ARBA00022989"/>
    </source>
</evidence>
<sequence length="197" mass="21520">MVNFVIDLISRIGYFGIFLLMALENIFPPIPSEVIMPFAGFVVSQGKLNFGLVLLAGAAGSVAGALPWYFAGKWLGTERLQRLAKKHGRWLTVSPEEIEKSVNAFNRHGKKAVLFGRLIPAVRTLISVPAGIVEMNLSTFLAYTTAGSLVWASVLASAGYLLEKNYTTVGKYIDPTAETIVASILVVYVYRVVTHQK</sequence>
<proteinExistence type="predicted"/>
<dbReference type="InterPro" id="IPR032816">
    <property type="entry name" value="VTT_dom"/>
</dbReference>
<feature type="transmembrane region" description="Helical" evidence="6">
    <location>
        <begin position="140"/>
        <end position="160"/>
    </location>
</feature>
<comment type="caution">
    <text evidence="8">The sequence shown here is derived from an EMBL/GenBank/DDBJ whole genome shotgun (WGS) entry which is preliminary data.</text>
</comment>
<comment type="subcellular location">
    <subcellularLocation>
        <location evidence="1">Cell membrane</location>
        <topology evidence="1">Multi-pass membrane protein</topology>
    </subcellularLocation>
</comment>
<dbReference type="PANTHER" id="PTHR42709">
    <property type="entry name" value="ALKALINE PHOSPHATASE LIKE PROTEIN"/>
    <property type="match status" value="1"/>
</dbReference>
<keyword evidence="9" id="KW-1185">Reference proteome</keyword>
<keyword evidence="5 6" id="KW-0472">Membrane</keyword>
<reference evidence="8 9" key="2">
    <citation type="submission" date="2021-08" db="EMBL/GenBank/DDBJ databases">
        <title>Massilia sp. R798.</title>
        <authorList>
            <person name="Baek J.H."/>
            <person name="Jung H.S."/>
            <person name="Kim K.R."/>
            <person name="Jeon C.O."/>
        </authorList>
    </citation>
    <scope>NUCLEOTIDE SEQUENCE [LARGE SCALE GENOMIC DNA]</scope>
    <source>
        <strain evidence="8 9">R798</strain>
    </source>
</reference>
<dbReference type="InterPro" id="IPR051311">
    <property type="entry name" value="DedA_domain"/>
</dbReference>
<protein>
    <submittedName>
        <fullName evidence="8">DedA family protein</fullName>
    </submittedName>
</protein>
<keyword evidence="4 6" id="KW-1133">Transmembrane helix</keyword>
<evidence type="ECO:0000313" key="9">
    <source>
        <dbReference type="Proteomes" id="UP000809349"/>
    </source>
</evidence>
<evidence type="ECO:0000256" key="6">
    <source>
        <dbReference type="SAM" id="Phobius"/>
    </source>
</evidence>